<evidence type="ECO:0000256" key="1">
    <source>
        <dbReference type="SAM" id="MobiDB-lite"/>
    </source>
</evidence>
<comment type="caution">
    <text evidence="2">The sequence shown here is derived from an EMBL/GenBank/DDBJ whole genome shotgun (WGS) entry which is preliminary data.</text>
</comment>
<dbReference type="EMBL" id="WJQU01000001">
    <property type="protein sequence ID" value="KAJ6649493.1"/>
    <property type="molecule type" value="Genomic_DNA"/>
</dbReference>
<name>A0A9Q0S9T9_9DIPT</name>
<sequence>TNKNLLSHLIFGHSSVNSVVIHLTTNEKKNNAKMYYHYTNTCGAEAIRSSLYILPSDRSGAFGPGVYLTDLDPQSFFREEILANNYGIIRTGIHNRADWVVQVNESDINIKLLRQIHVPGEGGRRIFVYPHRIYIKISQIFHKPQCLRSYCDDNSEEEEDEETGSSERELELDDGSDVSEYDGDGGGDVSEYDGDAGGDLSEYDGDDGGDVSEYDGDDGGGEIEYYGEDRGDECEYVDSDGSEYYGSYDEGEEIHNAYDGYDGGENEVFGCYDWDMDGYSILCNDGY</sequence>
<protein>
    <submittedName>
        <fullName evidence="2">Uncharacterized protein</fullName>
    </submittedName>
</protein>
<feature type="compositionally biased region" description="Acidic residues" evidence="1">
    <location>
        <begin position="153"/>
        <end position="221"/>
    </location>
</feature>
<feature type="non-terminal residue" evidence="2">
    <location>
        <position position="287"/>
    </location>
</feature>
<evidence type="ECO:0000313" key="3">
    <source>
        <dbReference type="Proteomes" id="UP001151699"/>
    </source>
</evidence>
<evidence type="ECO:0000313" key="2">
    <source>
        <dbReference type="EMBL" id="KAJ6649493.1"/>
    </source>
</evidence>
<dbReference type="OrthoDB" id="8300557at2759"/>
<keyword evidence="3" id="KW-1185">Reference proteome</keyword>
<feature type="region of interest" description="Disordered" evidence="1">
    <location>
        <begin position="152"/>
        <end position="234"/>
    </location>
</feature>
<accession>A0A9Q0S9T9</accession>
<reference evidence="2" key="1">
    <citation type="submission" date="2022-07" db="EMBL/GenBank/DDBJ databases">
        <authorList>
            <person name="Trinca V."/>
            <person name="Uliana J.V.C."/>
            <person name="Torres T.T."/>
            <person name="Ward R.J."/>
            <person name="Monesi N."/>
        </authorList>
    </citation>
    <scope>NUCLEOTIDE SEQUENCE</scope>
    <source>
        <strain evidence="2">HSMRA1968</strain>
        <tissue evidence="2">Whole embryos</tissue>
    </source>
</reference>
<dbReference type="Proteomes" id="UP001151699">
    <property type="component" value="Chromosome A"/>
</dbReference>
<proteinExistence type="predicted"/>
<organism evidence="2 3">
    <name type="scientific">Pseudolycoriella hygida</name>
    <dbReference type="NCBI Taxonomy" id="35572"/>
    <lineage>
        <taxon>Eukaryota</taxon>
        <taxon>Metazoa</taxon>
        <taxon>Ecdysozoa</taxon>
        <taxon>Arthropoda</taxon>
        <taxon>Hexapoda</taxon>
        <taxon>Insecta</taxon>
        <taxon>Pterygota</taxon>
        <taxon>Neoptera</taxon>
        <taxon>Endopterygota</taxon>
        <taxon>Diptera</taxon>
        <taxon>Nematocera</taxon>
        <taxon>Sciaroidea</taxon>
        <taxon>Sciaridae</taxon>
        <taxon>Pseudolycoriella</taxon>
    </lineage>
</organism>
<dbReference type="AlphaFoldDB" id="A0A9Q0S9T9"/>
<gene>
    <name evidence="2" type="ORF">Bhyg_04729</name>
</gene>